<comment type="pathway">
    <text evidence="3 19">Cofactor biosynthesis; adenosylcobalamin biosynthesis; adenosylcobalamin from cob(II)yrinate a,c-diamide: step 7/7.</text>
</comment>
<comment type="catalytic activity">
    <reaction evidence="17 19">
        <text>alpha-ribazole + adenosylcob(III)inamide-GDP = adenosylcob(III)alamin + GMP + H(+)</text>
        <dbReference type="Rhea" id="RHEA:16049"/>
        <dbReference type="ChEBI" id="CHEBI:10329"/>
        <dbReference type="ChEBI" id="CHEBI:15378"/>
        <dbReference type="ChEBI" id="CHEBI:18408"/>
        <dbReference type="ChEBI" id="CHEBI:58115"/>
        <dbReference type="ChEBI" id="CHEBI:60487"/>
        <dbReference type="EC" id="2.7.8.26"/>
    </reaction>
</comment>
<proteinExistence type="inferred from homology"/>
<evidence type="ECO:0000256" key="1">
    <source>
        <dbReference type="ARBA" id="ARBA00001946"/>
    </source>
</evidence>
<evidence type="ECO:0000256" key="13">
    <source>
        <dbReference type="ARBA" id="ARBA00023136"/>
    </source>
</evidence>
<keyword evidence="8 19" id="KW-0169">Cobalamin biosynthesis</keyword>
<keyword evidence="9 19" id="KW-0808">Transferase</keyword>
<dbReference type="NCBIfam" id="TIGR00317">
    <property type="entry name" value="cobS"/>
    <property type="match status" value="1"/>
</dbReference>
<evidence type="ECO:0000256" key="5">
    <source>
        <dbReference type="ARBA" id="ARBA00013200"/>
    </source>
</evidence>
<feature type="transmembrane region" description="Helical" evidence="19">
    <location>
        <begin position="180"/>
        <end position="200"/>
    </location>
</feature>
<dbReference type="Pfam" id="PF02654">
    <property type="entry name" value="CobS"/>
    <property type="match status" value="1"/>
</dbReference>
<dbReference type="EMBL" id="PISE01000021">
    <property type="protein sequence ID" value="PKG23673.1"/>
    <property type="molecule type" value="Genomic_DNA"/>
</dbReference>
<keyword evidence="7 19" id="KW-1003">Cell membrane</keyword>
<evidence type="ECO:0000256" key="18">
    <source>
        <dbReference type="ARBA" id="ARBA00049504"/>
    </source>
</evidence>
<dbReference type="OrthoDB" id="9794626at2"/>
<gene>
    <name evidence="19 20" type="primary">cobS</name>
    <name evidence="20" type="ORF">CWS01_10645</name>
</gene>
<evidence type="ECO:0000256" key="7">
    <source>
        <dbReference type="ARBA" id="ARBA00022475"/>
    </source>
</evidence>
<dbReference type="PANTHER" id="PTHR34148:SF1">
    <property type="entry name" value="ADENOSYLCOBINAMIDE-GDP RIBAZOLETRANSFERASE"/>
    <property type="match status" value="1"/>
</dbReference>
<keyword evidence="13 19" id="KW-0472">Membrane</keyword>
<comment type="caution">
    <text evidence="20">The sequence shown here is derived from an EMBL/GenBank/DDBJ whole genome shotgun (WGS) entry which is preliminary data.</text>
</comment>
<evidence type="ECO:0000313" key="20">
    <source>
        <dbReference type="EMBL" id="PKG23673.1"/>
    </source>
</evidence>
<keyword evidence="21" id="KW-1185">Reference proteome</keyword>
<evidence type="ECO:0000256" key="4">
    <source>
        <dbReference type="ARBA" id="ARBA00010561"/>
    </source>
</evidence>
<dbReference type="GO" id="GO:0005886">
    <property type="term" value="C:plasma membrane"/>
    <property type="evidence" value="ECO:0007669"/>
    <property type="project" value="UniProtKB-SubCell"/>
</dbReference>
<name>A0A2N0Z2C3_9BACI</name>
<dbReference type="GO" id="GO:0009236">
    <property type="term" value="P:cobalamin biosynthetic process"/>
    <property type="evidence" value="ECO:0007669"/>
    <property type="project" value="UniProtKB-UniRule"/>
</dbReference>
<feature type="transmembrane region" description="Helical" evidence="19">
    <location>
        <begin position="112"/>
        <end position="131"/>
    </location>
</feature>
<comment type="catalytic activity">
    <reaction evidence="18 19">
        <text>alpha-ribazole 5'-phosphate + adenosylcob(III)inamide-GDP = adenosylcob(III)alamin 5'-phosphate + GMP + H(+)</text>
        <dbReference type="Rhea" id="RHEA:23560"/>
        <dbReference type="ChEBI" id="CHEBI:15378"/>
        <dbReference type="ChEBI" id="CHEBI:57918"/>
        <dbReference type="ChEBI" id="CHEBI:58115"/>
        <dbReference type="ChEBI" id="CHEBI:60487"/>
        <dbReference type="ChEBI" id="CHEBI:60493"/>
        <dbReference type="EC" id="2.7.8.26"/>
    </reaction>
</comment>
<evidence type="ECO:0000256" key="12">
    <source>
        <dbReference type="ARBA" id="ARBA00022989"/>
    </source>
</evidence>
<dbReference type="GO" id="GO:0051073">
    <property type="term" value="F:adenosylcobinamide-GDP ribazoletransferase activity"/>
    <property type="evidence" value="ECO:0007669"/>
    <property type="project" value="UniProtKB-UniRule"/>
</dbReference>
<organism evidence="20 21">
    <name type="scientific">Niallia nealsonii</name>
    <dbReference type="NCBI Taxonomy" id="115979"/>
    <lineage>
        <taxon>Bacteria</taxon>
        <taxon>Bacillati</taxon>
        <taxon>Bacillota</taxon>
        <taxon>Bacilli</taxon>
        <taxon>Bacillales</taxon>
        <taxon>Bacillaceae</taxon>
        <taxon>Niallia</taxon>
    </lineage>
</organism>
<keyword evidence="12 19" id="KW-1133">Transmembrane helix</keyword>
<evidence type="ECO:0000256" key="14">
    <source>
        <dbReference type="ARBA" id="ARBA00025228"/>
    </source>
</evidence>
<dbReference type="GO" id="GO:0008818">
    <property type="term" value="F:cobalamin 5'-phosphate synthase activity"/>
    <property type="evidence" value="ECO:0007669"/>
    <property type="project" value="UniProtKB-UniRule"/>
</dbReference>
<comment type="subcellular location">
    <subcellularLocation>
        <location evidence="2 19">Cell membrane</location>
        <topology evidence="2 19">Multi-pass membrane protein</topology>
    </subcellularLocation>
</comment>
<dbReference type="AlphaFoldDB" id="A0A2N0Z2C3"/>
<comment type="cofactor">
    <cofactor evidence="1 19">
        <name>Mg(2+)</name>
        <dbReference type="ChEBI" id="CHEBI:18420"/>
    </cofactor>
</comment>
<evidence type="ECO:0000256" key="17">
    <source>
        <dbReference type="ARBA" id="ARBA00048623"/>
    </source>
</evidence>
<evidence type="ECO:0000256" key="16">
    <source>
        <dbReference type="ARBA" id="ARBA00032853"/>
    </source>
</evidence>
<feature type="transmembrane region" description="Helical" evidence="19">
    <location>
        <begin position="206"/>
        <end position="224"/>
    </location>
</feature>
<protein>
    <recommendedName>
        <fullName evidence="6 19">Adenosylcobinamide-GDP ribazoletransferase</fullName>
        <ecNumber evidence="5 19">2.7.8.26</ecNumber>
    </recommendedName>
    <alternativeName>
        <fullName evidence="16 19">Cobalamin synthase</fullName>
    </alternativeName>
    <alternativeName>
        <fullName evidence="15 19">Cobalamin-5'-phosphate synthase</fullName>
    </alternativeName>
</protein>
<feature type="transmembrane region" description="Helical" evidence="19">
    <location>
        <begin position="63"/>
        <end position="84"/>
    </location>
</feature>
<dbReference type="Proteomes" id="UP000233375">
    <property type="component" value="Unassembled WGS sequence"/>
</dbReference>
<dbReference type="UniPathway" id="UPA00148">
    <property type="reaction ID" value="UER00238"/>
</dbReference>
<dbReference type="PANTHER" id="PTHR34148">
    <property type="entry name" value="ADENOSYLCOBINAMIDE-GDP RIBAZOLETRANSFERASE"/>
    <property type="match status" value="1"/>
</dbReference>
<dbReference type="HAMAP" id="MF_00719">
    <property type="entry name" value="CobS"/>
    <property type="match status" value="1"/>
</dbReference>
<dbReference type="InterPro" id="IPR003805">
    <property type="entry name" value="CobS"/>
</dbReference>
<dbReference type="EC" id="2.7.8.26" evidence="5 19"/>
<comment type="similarity">
    <text evidence="4 19">Belongs to the CobS family.</text>
</comment>
<keyword evidence="11 19" id="KW-0460">Magnesium</keyword>
<feature type="transmembrane region" description="Helical" evidence="19">
    <location>
        <begin position="36"/>
        <end position="57"/>
    </location>
</feature>
<evidence type="ECO:0000256" key="11">
    <source>
        <dbReference type="ARBA" id="ARBA00022842"/>
    </source>
</evidence>
<evidence type="ECO:0000256" key="8">
    <source>
        <dbReference type="ARBA" id="ARBA00022573"/>
    </source>
</evidence>
<evidence type="ECO:0000256" key="3">
    <source>
        <dbReference type="ARBA" id="ARBA00004663"/>
    </source>
</evidence>
<feature type="transmembrane region" description="Helical" evidence="19">
    <location>
        <begin position="6"/>
        <end position="24"/>
    </location>
</feature>
<evidence type="ECO:0000256" key="2">
    <source>
        <dbReference type="ARBA" id="ARBA00004651"/>
    </source>
</evidence>
<feature type="transmembrane region" description="Helical" evidence="19">
    <location>
        <begin position="143"/>
        <end position="164"/>
    </location>
</feature>
<evidence type="ECO:0000313" key="21">
    <source>
        <dbReference type="Proteomes" id="UP000233375"/>
    </source>
</evidence>
<evidence type="ECO:0000256" key="15">
    <source>
        <dbReference type="ARBA" id="ARBA00032605"/>
    </source>
</evidence>
<evidence type="ECO:0000256" key="9">
    <source>
        <dbReference type="ARBA" id="ARBA00022679"/>
    </source>
</evidence>
<evidence type="ECO:0000256" key="6">
    <source>
        <dbReference type="ARBA" id="ARBA00015850"/>
    </source>
</evidence>
<keyword evidence="10 19" id="KW-0812">Transmembrane</keyword>
<evidence type="ECO:0000256" key="10">
    <source>
        <dbReference type="ARBA" id="ARBA00022692"/>
    </source>
</evidence>
<accession>A0A2N0Z2C3</accession>
<evidence type="ECO:0000256" key="19">
    <source>
        <dbReference type="HAMAP-Rule" id="MF_00719"/>
    </source>
</evidence>
<reference evidence="20 21" key="1">
    <citation type="journal article" date="2003" name="Int. J. Syst. Evol. Microbiol.">
        <title>Bacillus nealsonii sp. nov., isolated from a spacecraft-assembly facility, whose spores are gamma-radiation resistant.</title>
        <authorList>
            <person name="Venkateswaran K."/>
            <person name="Kempf M."/>
            <person name="Chen F."/>
            <person name="Satomi M."/>
            <person name="Nicholson W."/>
            <person name="Kern R."/>
        </authorList>
    </citation>
    <scope>NUCLEOTIDE SEQUENCE [LARGE SCALE GENOMIC DNA]</scope>
    <source>
        <strain evidence="20 21">FO-92</strain>
    </source>
</reference>
<comment type="function">
    <text evidence="14 19">Joins adenosylcobinamide-GDP and alpha-ribazole to generate adenosylcobalamin (Ado-cobalamin). Also synthesizes adenosylcobalamin 5'-phosphate from adenosylcobinamide-GDP and alpha-ribazole 5'-phosphate.</text>
</comment>
<dbReference type="RefSeq" id="WP_101177182.1">
    <property type="nucleotide sequence ID" value="NZ_PISE01000021.1"/>
</dbReference>
<sequence length="264" mass="29985">MKKLWIGILINIQFFTAIPIRSSLPMEKEFITSSVRTFPILGIIQGLIYSSFVYILLNFSPFSLLAVSFLLWLGIICLTGGLHLDGWMDASDAFFSYQDQEKRLEIMKDPRIGAFGVLSVLLLLSAKFLFIYEILQNWQTKDYALLLLLPFFSKMVMGLLLIYVPEAKDSGLGSFFKRAAYPYITVIYLGYISFCFLGLFFFYQDVLAAVLILLTASAFSYLFLSKKMVKWFGGLTGDLLGASVEGTELVLWASLWLLHYFVMA</sequence>